<dbReference type="AlphaFoldDB" id="A0AAV0XDK8"/>
<gene>
    <name evidence="1" type="ORF">MEUPH1_LOCUS20561</name>
</gene>
<organism evidence="1 2">
    <name type="scientific">Macrosiphum euphorbiae</name>
    <name type="common">potato aphid</name>
    <dbReference type="NCBI Taxonomy" id="13131"/>
    <lineage>
        <taxon>Eukaryota</taxon>
        <taxon>Metazoa</taxon>
        <taxon>Ecdysozoa</taxon>
        <taxon>Arthropoda</taxon>
        <taxon>Hexapoda</taxon>
        <taxon>Insecta</taxon>
        <taxon>Pterygota</taxon>
        <taxon>Neoptera</taxon>
        <taxon>Paraneoptera</taxon>
        <taxon>Hemiptera</taxon>
        <taxon>Sternorrhyncha</taxon>
        <taxon>Aphidomorpha</taxon>
        <taxon>Aphidoidea</taxon>
        <taxon>Aphididae</taxon>
        <taxon>Macrosiphini</taxon>
        <taxon>Macrosiphum</taxon>
    </lineage>
</organism>
<accession>A0AAV0XDK8</accession>
<name>A0AAV0XDK8_9HEMI</name>
<protein>
    <submittedName>
        <fullName evidence="1">Uncharacterized protein</fullName>
    </submittedName>
</protein>
<proteinExistence type="predicted"/>
<keyword evidence="2" id="KW-1185">Reference proteome</keyword>
<comment type="caution">
    <text evidence="1">The sequence shown here is derived from an EMBL/GenBank/DDBJ whole genome shotgun (WGS) entry which is preliminary data.</text>
</comment>
<evidence type="ECO:0000313" key="1">
    <source>
        <dbReference type="EMBL" id="CAI6365912.1"/>
    </source>
</evidence>
<dbReference type="Proteomes" id="UP001160148">
    <property type="component" value="Unassembled WGS sequence"/>
</dbReference>
<reference evidence="1 2" key="1">
    <citation type="submission" date="2023-01" db="EMBL/GenBank/DDBJ databases">
        <authorList>
            <person name="Whitehead M."/>
        </authorList>
    </citation>
    <scope>NUCLEOTIDE SEQUENCE [LARGE SCALE GENOMIC DNA]</scope>
</reference>
<evidence type="ECO:0000313" key="2">
    <source>
        <dbReference type="Proteomes" id="UP001160148"/>
    </source>
</evidence>
<dbReference type="EMBL" id="CARXXK010000004">
    <property type="protein sequence ID" value="CAI6365912.1"/>
    <property type="molecule type" value="Genomic_DNA"/>
</dbReference>
<sequence>MSSCTEESDEEMDFVFDDDKSLTTFHINIPYHVYQKMKPIQVEYGNGRNTRKYSVLKPGVWSNIIFDEFVKIHKLPCCYIFKRCKVYISESAQHFLVFNATCKDEKCYAKLKGIAVKRPLEDQPLKLIIKTKDTRGVIHNIHLKRNLNGEKRYSVGENLQHLRANTWRKDQIRKKCDFGDIIPPNIYQTNVLRKAKQEFRDQKLGIVIKNPILSLV</sequence>